<dbReference type="InterPro" id="IPR013087">
    <property type="entry name" value="Znf_C2H2_type"/>
</dbReference>
<sequence>MKSHDIIAHLTKECPCCDKLYRSDEQLQKHIKYTHKYQCEFCDKSFGSFGEVEYHDRSVHLTFECPYCDKPYRSNKELRKHMRYKHTFQCEFCDKSFRSFEEMEYHDRGIHLTFDCPHCDKPYRSNMQLHKHMSFKHKFQCGYCDKSFSSLEKLDNHDSNVHLTNDCPSCGQLFRTDVLLDRHMRESHIFRCPKCPKWFNFKEEKIFHIKQMHSWK</sequence>
<evidence type="ECO:0000259" key="8">
    <source>
        <dbReference type="PROSITE" id="PS50157"/>
    </source>
</evidence>
<accession>A0ABM5IEG2</accession>
<dbReference type="EnsemblMetazoa" id="XM_028275260.2">
    <property type="protein sequence ID" value="XP_028131061.2"/>
    <property type="gene ID" value="LOC114326814"/>
</dbReference>
<dbReference type="PROSITE" id="PS00028">
    <property type="entry name" value="ZINC_FINGER_C2H2_1"/>
    <property type="match status" value="7"/>
</dbReference>
<evidence type="ECO:0000256" key="6">
    <source>
        <dbReference type="ARBA" id="ARBA00023242"/>
    </source>
</evidence>
<proteinExistence type="predicted"/>
<evidence type="ECO:0000256" key="4">
    <source>
        <dbReference type="ARBA" id="ARBA00022771"/>
    </source>
</evidence>
<dbReference type="InterPro" id="IPR050888">
    <property type="entry name" value="ZnF_C2H2-type_TF"/>
</dbReference>
<keyword evidence="6" id="KW-0539">Nucleus</keyword>
<name>A0ABM5IEG2_DIAVI</name>
<keyword evidence="3" id="KW-0677">Repeat</keyword>
<feature type="domain" description="C2H2-type" evidence="8">
    <location>
        <begin position="63"/>
        <end position="91"/>
    </location>
</feature>
<dbReference type="SUPFAM" id="SSF57667">
    <property type="entry name" value="beta-beta-alpha zinc fingers"/>
    <property type="match status" value="3"/>
</dbReference>
<keyword evidence="4 7" id="KW-0863">Zinc-finger</keyword>
<feature type="domain" description="C2H2-type" evidence="8">
    <location>
        <begin position="165"/>
        <end position="193"/>
    </location>
</feature>
<protein>
    <recommendedName>
        <fullName evidence="8">C2H2-type domain-containing protein</fullName>
    </recommendedName>
</protein>
<feature type="domain" description="C2H2-type" evidence="8">
    <location>
        <begin position="88"/>
        <end position="111"/>
    </location>
</feature>
<evidence type="ECO:0000256" key="3">
    <source>
        <dbReference type="ARBA" id="ARBA00022737"/>
    </source>
</evidence>
<dbReference type="GeneID" id="114326814"/>
<dbReference type="PROSITE" id="PS50157">
    <property type="entry name" value="ZINC_FINGER_C2H2_2"/>
    <property type="match status" value="8"/>
</dbReference>
<comment type="subcellular location">
    <subcellularLocation>
        <location evidence="1">Nucleus</location>
    </subcellularLocation>
</comment>
<keyword evidence="5" id="KW-0862">Zinc</keyword>
<feature type="domain" description="C2H2-type" evidence="8">
    <location>
        <begin position="37"/>
        <end position="60"/>
    </location>
</feature>
<dbReference type="Pfam" id="PF00096">
    <property type="entry name" value="zf-C2H2"/>
    <property type="match status" value="2"/>
</dbReference>
<evidence type="ECO:0000313" key="9">
    <source>
        <dbReference type="EnsemblMetazoa" id="XP_028131061.2"/>
    </source>
</evidence>
<keyword evidence="2" id="KW-0479">Metal-binding</keyword>
<keyword evidence="10" id="KW-1185">Reference proteome</keyword>
<feature type="domain" description="C2H2-type" evidence="8">
    <location>
        <begin position="12"/>
        <end position="40"/>
    </location>
</feature>
<dbReference type="SMART" id="SM00355">
    <property type="entry name" value="ZnF_C2H2"/>
    <property type="match status" value="8"/>
</dbReference>
<feature type="domain" description="C2H2-type" evidence="8">
    <location>
        <begin position="190"/>
        <end position="216"/>
    </location>
</feature>
<feature type="domain" description="C2H2-type" evidence="8">
    <location>
        <begin position="114"/>
        <end position="137"/>
    </location>
</feature>
<dbReference type="InterPro" id="IPR036236">
    <property type="entry name" value="Znf_C2H2_sf"/>
</dbReference>
<reference evidence="9" key="1">
    <citation type="submission" date="2025-05" db="UniProtKB">
        <authorList>
            <consortium name="EnsemblMetazoa"/>
        </authorList>
    </citation>
    <scope>IDENTIFICATION</scope>
</reference>
<dbReference type="RefSeq" id="XP_028131061.2">
    <property type="nucleotide sequence ID" value="XM_028275260.2"/>
</dbReference>
<evidence type="ECO:0000313" key="10">
    <source>
        <dbReference type="Proteomes" id="UP001652700"/>
    </source>
</evidence>
<dbReference type="Pfam" id="PF13894">
    <property type="entry name" value="zf-C2H2_4"/>
    <property type="match status" value="1"/>
</dbReference>
<dbReference type="Gene3D" id="3.30.160.60">
    <property type="entry name" value="Classic Zinc Finger"/>
    <property type="match status" value="4"/>
</dbReference>
<evidence type="ECO:0000256" key="7">
    <source>
        <dbReference type="PROSITE-ProRule" id="PRU00042"/>
    </source>
</evidence>
<dbReference type="Proteomes" id="UP001652700">
    <property type="component" value="Unplaced"/>
</dbReference>
<evidence type="ECO:0000256" key="5">
    <source>
        <dbReference type="ARBA" id="ARBA00022833"/>
    </source>
</evidence>
<evidence type="ECO:0000256" key="1">
    <source>
        <dbReference type="ARBA" id="ARBA00004123"/>
    </source>
</evidence>
<organism evidence="9 10">
    <name type="scientific">Diabrotica virgifera virgifera</name>
    <name type="common">western corn rootworm</name>
    <dbReference type="NCBI Taxonomy" id="50390"/>
    <lineage>
        <taxon>Eukaryota</taxon>
        <taxon>Metazoa</taxon>
        <taxon>Ecdysozoa</taxon>
        <taxon>Arthropoda</taxon>
        <taxon>Hexapoda</taxon>
        <taxon>Insecta</taxon>
        <taxon>Pterygota</taxon>
        <taxon>Neoptera</taxon>
        <taxon>Endopterygota</taxon>
        <taxon>Coleoptera</taxon>
        <taxon>Polyphaga</taxon>
        <taxon>Cucujiformia</taxon>
        <taxon>Chrysomeloidea</taxon>
        <taxon>Chrysomelidae</taxon>
        <taxon>Galerucinae</taxon>
        <taxon>Diabroticina</taxon>
        <taxon>Diabroticites</taxon>
        <taxon>Diabrotica</taxon>
    </lineage>
</organism>
<feature type="domain" description="C2H2-type" evidence="8">
    <location>
        <begin position="139"/>
        <end position="162"/>
    </location>
</feature>
<dbReference type="PANTHER" id="PTHR24406">
    <property type="entry name" value="TRANSCRIPTIONAL REPRESSOR CTCFL-RELATED"/>
    <property type="match status" value="1"/>
</dbReference>
<evidence type="ECO:0000256" key="2">
    <source>
        <dbReference type="ARBA" id="ARBA00022723"/>
    </source>
</evidence>